<dbReference type="GO" id="GO:0008270">
    <property type="term" value="F:zinc ion binding"/>
    <property type="evidence" value="ECO:0007669"/>
    <property type="project" value="InterPro"/>
</dbReference>
<sequence length="132" mass="14581">MEAKVSLSRTNSLGLKVALVHLKAGLASEMLKIGRIKVGCVSSRIREREYVQKCYKRLGYGHMANLCKGTDRSGLCFKCGNAGRKANDCTVNGEYLLYIEAGQPRDCLQHVPGTNKCAVHLSVLRRIKNTIK</sequence>
<dbReference type="Gene3D" id="4.10.60.10">
    <property type="entry name" value="Zinc finger, CCHC-type"/>
    <property type="match status" value="1"/>
</dbReference>
<evidence type="ECO:0008006" key="3">
    <source>
        <dbReference type="Google" id="ProtNLM"/>
    </source>
</evidence>
<comment type="caution">
    <text evidence="1">The sequence shown here is derived from an EMBL/GenBank/DDBJ whole genome shotgun (WGS) entry which is preliminary data.</text>
</comment>
<gene>
    <name evidence="1" type="ORF">QE152_g15717</name>
</gene>
<dbReference type="Proteomes" id="UP001458880">
    <property type="component" value="Unassembled WGS sequence"/>
</dbReference>
<reference evidence="1 2" key="1">
    <citation type="journal article" date="2024" name="BMC Genomics">
        <title>De novo assembly and annotation of Popillia japonica's genome with initial clues to its potential as an invasive pest.</title>
        <authorList>
            <person name="Cucini C."/>
            <person name="Boschi S."/>
            <person name="Funari R."/>
            <person name="Cardaioli E."/>
            <person name="Iannotti N."/>
            <person name="Marturano G."/>
            <person name="Paoli F."/>
            <person name="Bruttini M."/>
            <person name="Carapelli A."/>
            <person name="Frati F."/>
            <person name="Nardi F."/>
        </authorList>
    </citation>
    <scope>NUCLEOTIDE SEQUENCE [LARGE SCALE GENOMIC DNA]</scope>
    <source>
        <strain evidence="1">DMR45628</strain>
    </source>
</reference>
<name>A0AAW1L7J2_POPJA</name>
<protein>
    <recommendedName>
        <fullName evidence="3">CCHC-type domain-containing protein</fullName>
    </recommendedName>
</protein>
<dbReference type="EMBL" id="JASPKY010000157">
    <property type="protein sequence ID" value="KAK9729791.1"/>
    <property type="molecule type" value="Genomic_DNA"/>
</dbReference>
<evidence type="ECO:0000313" key="2">
    <source>
        <dbReference type="Proteomes" id="UP001458880"/>
    </source>
</evidence>
<dbReference type="SUPFAM" id="SSF57756">
    <property type="entry name" value="Retrovirus zinc finger-like domains"/>
    <property type="match status" value="1"/>
</dbReference>
<organism evidence="1 2">
    <name type="scientific">Popillia japonica</name>
    <name type="common">Japanese beetle</name>
    <dbReference type="NCBI Taxonomy" id="7064"/>
    <lineage>
        <taxon>Eukaryota</taxon>
        <taxon>Metazoa</taxon>
        <taxon>Ecdysozoa</taxon>
        <taxon>Arthropoda</taxon>
        <taxon>Hexapoda</taxon>
        <taxon>Insecta</taxon>
        <taxon>Pterygota</taxon>
        <taxon>Neoptera</taxon>
        <taxon>Endopterygota</taxon>
        <taxon>Coleoptera</taxon>
        <taxon>Polyphaga</taxon>
        <taxon>Scarabaeiformia</taxon>
        <taxon>Scarabaeidae</taxon>
        <taxon>Rutelinae</taxon>
        <taxon>Popillia</taxon>
    </lineage>
</organism>
<accession>A0AAW1L7J2</accession>
<dbReference type="AlphaFoldDB" id="A0AAW1L7J2"/>
<keyword evidence="2" id="KW-1185">Reference proteome</keyword>
<dbReference type="GO" id="GO:0003676">
    <property type="term" value="F:nucleic acid binding"/>
    <property type="evidence" value="ECO:0007669"/>
    <property type="project" value="InterPro"/>
</dbReference>
<proteinExistence type="predicted"/>
<evidence type="ECO:0000313" key="1">
    <source>
        <dbReference type="EMBL" id="KAK9729791.1"/>
    </source>
</evidence>
<dbReference type="InterPro" id="IPR036875">
    <property type="entry name" value="Znf_CCHC_sf"/>
</dbReference>